<evidence type="ECO:0000313" key="2">
    <source>
        <dbReference type="EMBL" id="RFD21469.1"/>
    </source>
</evidence>
<dbReference type="RefSeq" id="WP_116701586.1">
    <property type="nucleotide sequence ID" value="NZ_QUWV01000003.1"/>
</dbReference>
<organism evidence="2 3">
    <name type="scientific">Komagataeibacter melaceti</name>
    <dbReference type="NCBI Taxonomy" id="2766577"/>
    <lineage>
        <taxon>Bacteria</taxon>
        <taxon>Pseudomonadati</taxon>
        <taxon>Pseudomonadota</taxon>
        <taxon>Alphaproteobacteria</taxon>
        <taxon>Acetobacterales</taxon>
        <taxon>Acetobacteraceae</taxon>
        <taxon>Komagataeibacter</taxon>
    </lineage>
</organism>
<dbReference type="AlphaFoldDB" id="A0A371Z4V1"/>
<evidence type="ECO:0000256" key="1">
    <source>
        <dbReference type="SAM" id="Phobius"/>
    </source>
</evidence>
<dbReference type="OrthoDB" id="7219977at2"/>
<evidence type="ECO:0000313" key="3">
    <source>
        <dbReference type="Proteomes" id="UP000262371"/>
    </source>
</evidence>
<keyword evidence="1" id="KW-0812">Transmembrane</keyword>
<feature type="transmembrane region" description="Helical" evidence="1">
    <location>
        <begin position="68"/>
        <end position="89"/>
    </location>
</feature>
<keyword evidence="1" id="KW-0472">Membrane</keyword>
<protein>
    <recommendedName>
        <fullName evidence="4">DUF4175 domain-containing protein</fullName>
    </recommendedName>
</protein>
<reference evidence="2 3" key="1">
    <citation type="submission" date="2018-08" db="EMBL/GenBank/DDBJ databases">
        <title>Komagataeibacter sp. AV 382.</title>
        <authorList>
            <person name="Skraban J."/>
            <person name="Trcek J."/>
        </authorList>
    </citation>
    <scope>NUCLEOTIDE SEQUENCE [LARGE SCALE GENOMIC DNA]</scope>
    <source>
        <strain evidence="2 3">AV 382</strain>
    </source>
</reference>
<name>A0A371Z4V1_9PROT</name>
<proteinExistence type="predicted"/>
<feature type="transmembrane region" description="Helical" evidence="1">
    <location>
        <begin position="34"/>
        <end position="56"/>
    </location>
</feature>
<sequence>MFVVAPFLCVASVGLLCWLVFTLAIYALPFAIGVVAFLHAIHAGSGAVGAIVTGVLAGVATLLASQMAFALVAVVWFRMILALIFAIPAALAGYDTTLGLAQTGLSSGVWAHLFAITGAAFVGGTAWVRMWAFVPADAQDQDMDRRSSRSHPG</sequence>
<evidence type="ECO:0008006" key="4">
    <source>
        <dbReference type="Google" id="ProtNLM"/>
    </source>
</evidence>
<dbReference type="EMBL" id="QUWV01000003">
    <property type="protein sequence ID" value="RFD21469.1"/>
    <property type="molecule type" value="Genomic_DNA"/>
</dbReference>
<keyword evidence="3" id="KW-1185">Reference proteome</keyword>
<comment type="caution">
    <text evidence="2">The sequence shown here is derived from an EMBL/GenBank/DDBJ whole genome shotgun (WGS) entry which is preliminary data.</text>
</comment>
<keyword evidence="1" id="KW-1133">Transmembrane helix</keyword>
<feature type="transmembrane region" description="Helical" evidence="1">
    <location>
        <begin position="7"/>
        <end position="28"/>
    </location>
</feature>
<accession>A0A371Z4V1</accession>
<gene>
    <name evidence="2" type="ORF">DY926_00530</name>
</gene>
<dbReference type="Proteomes" id="UP000262371">
    <property type="component" value="Unassembled WGS sequence"/>
</dbReference>
<feature type="transmembrane region" description="Helical" evidence="1">
    <location>
        <begin position="109"/>
        <end position="128"/>
    </location>
</feature>